<evidence type="ECO:0000256" key="5">
    <source>
        <dbReference type="ARBA" id="ARBA00022833"/>
    </source>
</evidence>
<keyword evidence="8" id="KW-0539">Nucleus</keyword>
<dbReference type="OrthoDB" id="9411774at2759"/>
<keyword evidence="7" id="KW-0804">Transcription</keyword>
<evidence type="ECO:0000256" key="4">
    <source>
        <dbReference type="ARBA" id="ARBA00022771"/>
    </source>
</evidence>
<feature type="domain" description="C2H2-type" evidence="10">
    <location>
        <begin position="63"/>
        <end position="90"/>
    </location>
</feature>
<evidence type="ECO:0000259" key="10">
    <source>
        <dbReference type="PROSITE" id="PS50157"/>
    </source>
</evidence>
<comment type="caution">
    <text evidence="11">The sequence shown here is derived from an EMBL/GenBank/DDBJ whole genome shotgun (WGS) entry which is preliminary data.</text>
</comment>
<dbReference type="Pfam" id="PF13912">
    <property type="entry name" value="zf-C2H2_6"/>
    <property type="match status" value="2"/>
</dbReference>
<sequence>MAKVLMMLSSPTPASGRDFECKTCGRRFSSFQALGGHRASHKKLRLVAGENEKHGGEMKARTHDCPICGLTFGIGQALGGHMRRHRASVHGGGVVKKEDDGVLNLNLDLNFPPSGVEVLERRTMVFGIELVEKTPLVDCFH</sequence>
<evidence type="ECO:0000256" key="3">
    <source>
        <dbReference type="ARBA" id="ARBA00022737"/>
    </source>
</evidence>
<keyword evidence="12" id="KW-1185">Reference proteome</keyword>
<keyword evidence="6" id="KW-0805">Transcription regulation</keyword>
<protein>
    <recommendedName>
        <fullName evidence="10">C2H2-type domain-containing protein</fullName>
    </recommendedName>
</protein>
<keyword evidence="4 9" id="KW-0863">Zinc-finger</keyword>
<reference evidence="11" key="1">
    <citation type="submission" date="2021-03" db="EMBL/GenBank/DDBJ databases">
        <authorList>
            <person name="Li Z."/>
            <person name="Yang C."/>
        </authorList>
    </citation>
    <scope>NUCLEOTIDE SEQUENCE</scope>
    <source>
        <strain evidence="11">Dzin_1.0</strain>
        <tissue evidence="11">Leaf</tissue>
    </source>
</reference>
<dbReference type="PROSITE" id="PS50157">
    <property type="entry name" value="ZINC_FINGER_C2H2_2"/>
    <property type="match status" value="2"/>
</dbReference>
<evidence type="ECO:0000256" key="2">
    <source>
        <dbReference type="ARBA" id="ARBA00022723"/>
    </source>
</evidence>
<evidence type="ECO:0000256" key="6">
    <source>
        <dbReference type="ARBA" id="ARBA00023015"/>
    </source>
</evidence>
<evidence type="ECO:0000313" key="12">
    <source>
        <dbReference type="Proteomes" id="UP001085076"/>
    </source>
</evidence>
<keyword evidence="5" id="KW-0862">Zinc</keyword>
<keyword evidence="3" id="KW-0677">Repeat</keyword>
<dbReference type="InterPro" id="IPR013087">
    <property type="entry name" value="Znf_C2H2_type"/>
</dbReference>
<evidence type="ECO:0000313" key="11">
    <source>
        <dbReference type="EMBL" id="KAJ0962275.1"/>
    </source>
</evidence>
<dbReference type="PANTHER" id="PTHR26374">
    <property type="entry name" value="ZINC FINGER PROTEIN ZAT5"/>
    <property type="match status" value="1"/>
</dbReference>
<dbReference type="InterPro" id="IPR036236">
    <property type="entry name" value="Znf_C2H2_sf"/>
</dbReference>
<gene>
    <name evidence="11" type="ORF">J5N97_030103</name>
</gene>
<dbReference type="PROSITE" id="PS00028">
    <property type="entry name" value="ZINC_FINGER_C2H2_1"/>
    <property type="match status" value="2"/>
</dbReference>
<dbReference type="GO" id="GO:0008270">
    <property type="term" value="F:zinc ion binding"/>
    <property type="evidence" value="ECO:0007669"/>
    <property type="project" value="UniProtKB-KW"/>
</dbReference>
<dbReference type="AlphaFoldDB" id="A0A9D5BX59"/>
<evidence type="ECO:0000256" key="9">
    <source>
        <dbReference type="PROSITE-ProRule" id="PRU00042"/>
    </source>
</evidence>
<evidence type="ECO:0000256" key="7">
    <source>
        <dbReference type="ARBA" id="ARBA00023163"/>
    </source>
</evidence>
<dbReference type="Gene3D" id="3.30.160.60">
    <property type="entry name" value="Classic Zinc Finger"/>
    <property type="match status" value="1"/>
</dbReference>
<evidence type="ECO:0000256" key="1">
    <source>
        <dbReference type="ARBA" id="ARBA00004123"/>
    </source>
</evidence>
<dbReference type="SMART" id="SM00355">
    <property type="entry name" value="ZnF_C2H2"/>
    <property type="match status" value="2"/>
</dbReference>
<organism evidence="11 12">
    <name type="scientific">Dioscorea zingiberensis</name>
    <dbReference type="NCBI Taxonomy" id="325984"/>
    <lineage>
        <taxon>Eukaryota</taxon>
        <taxon>Viridiplantae</taxon>
        <taxon>Streptophyta</taxon>
        <taxon>Embryophyta</taxon>
        <taxon>Tracheophyta</taxon>
        <taxon>Spermatophyta</taxon>
        <taxon>Magnoliopsida</taxon>
        <taxon>Liliopsida</taxon>
        <taxon>Dioscoreales</taxon>
        <taxon>Dioscoreaceae</taxon>
        <taxon>Dioscorea</taxon>
    </lineage>
</organism>
<keyword evidence="2" id="KW-0479">Metal-binding</keyword>
<proteinExistence type="predicted"/>
<evidence type="ECO:0000256" key="8">
    <source>
        <dbReference type="ARBA" id="ARBA00023242"/>
    </source>
</evidence>
<comment type="subcellular location">
    <subcellularLocation>
        <location evidence="1">Nucleus</location>
    </subcellularLocation>
</comment>
<name>A0A9D5BX59_9LILI</name>
<dbReference type="GO" id="GO:0005634">
    <property type="term" value="C:nucleus"/>
    <property type="evidence" value="ECO:0007669"/>
    <property type="project" value="UniProtKB-SubCell"/>
</dbReference>
<dbReference type="Proteomes" id="UP001085076">
    <property type="component" value="Miscellaneous, Linkage group lg10"/>
</dbReference>
<dbReference type="EMBL" id="JAGGNH010000010">
    <property type="protein sequence ID" value="KAJ0962275.1"/>
    <property type="molecule type" value="Genomic_DNA"/>
</dbReference>
<feature type="domain" description="C2H2-type" evidence="10">
    <location>
        <begin position="19"/>
        <end position="46"/>
    </location>
</feature>
<dbReference type="PANTHER" id="PTHR26374:SF379">
    <property type="entry name" value="ZINC FINGER PROTEIN ZAT12"/>
    <property type="match status" value="1"/>
</dbReference>
<dbReference type="SUPFAM" id="SSF57667">
    <property type="entry name" value="beta-beta-alpha zinc fingers"/>
    <property type="match status" value="1"/>
</dbReference>
<reference evidence="11" key="2">
    <citation type="journal article" date="2022" name="Hortic Res">
        <title>The genome of Dioscorea zingiberensis sheds light on the biosynthesis, origin and evolution of the medicinally important diosgenin saponins.</title>
        <authorList>
            <person name="Li Y."/>
            <person name="Tan C."/>
            <person name="Li Z."/>
            <person name="Guo J."/>
            <person name="Li S."/>
            <person name="Chen X."/>
            <person name="Wang C."/>
            <person name="Dai X."/>
            <person name="Yang H."/>
            <person name="Song W."/>
            <person name="Hou L."/>
            <person name="Xu J."/>
            <person name="Tong Z."/>
            <person name="Xu A."/>
            <person name="Yuan X."/>
            <person name="Wang W."/>
            <person name="Yang Q."/>
            <person name="Chen L."/>
            <person name="Sun Z."/>
            <person name="Wang K."/>
            <person name="Pan B."/>
            <person name="Chen J."/>
            <person name="Bao Y."/>
            <person name="Liu F."/>
            <person name="Qi X."/>
            <person name="Gang D.R."/>
            <person name="Wen J."/>
            <person name="Li J."/>
        </authorList>
    </citation>
    <scope>NUCLEOTIDE SEQUENCE</scope>
    <source>
        <strain evidence="11">Dzin_1.0</strain>
    </source>
</reference>
<accession>A0A9D5BX59</accession>